<reference evidence="1" key="3">
    <citation type="submission" date="2021-01" db="EMBL/GenBank/DDBJ databases">
        <authorList>
            <consortium name="Genoscope - CEA"/>
            <person name="William W."/>
        </authorList>
    </citation>
    <scope>NUCLEOTIDE SEQUENCE</scope>
</reference>
<dbReference type="Proteomes" id="UP001295469">
    <property type="component" value="Chromosome A07"/>
</dbReference>
<protein>
    <submittedName>
        <fullName evidence="1">(rape) hypothetical protein</fullName>
    </submittedName>
    <submittedName>
        <fullName evidence="2">BnaA07g36180D protein</fullName>
    </submittedName>
</protein>
<dbReference type="Gramene" id="CDY65152">
    <property type="protein sequence ID" value="CDY65152"/>
    <property type="gene ID" value="GSBRNA2T00044260001"/>
</dbReference>
<name>A0A078JIE0_BRANA</name>
<dbReference type="Proteomes" id="UP000028999">
    <property type="component" value="Unassembled WGS sequence"/>
</dbReference>
<keyword evidence="3" id="KW-1185">Reference proteome</keyword>
<evidence type="ECO:0000313" key="2">
    <source>
        <dbReference type="EMBL" id="CDY65152.1"/>
    </source>
</evidence>
<accession>A0A078JIE0</accession>
<reference evidence="2 3" key="1">
    <citation type="journal article" date="2014" name="Science">
        <title>Plant genetics. Early allopolyploid evolution in the post-Neolithic Brassica napus oilseed genome.</title>
        <authorList>
            <person name="Chalhoub B."/>
            <person name="Denoeud F."/>
            <person name="Liu S."/>
            <person name="Parkin I.A."/>
            <person name="Tang H."/>
            <person name="Wang X."/>
            <person name="Chiquet J."/>
            <person name="Belcram H."/>
            <person name="Tong C."/>
            <person name="Samans B."/>
            <person name="Correa M."/>
            <person name="Da Silva C."/>
            <person name="Just J."/>
            <person name="Falentin C."/>
            <person name="Koh C.S."/>
            <person name="Le Clainche I."/>
            <person name="Bernard M."/>
            <person name="Bento P."/>
            <person name="Noel B."/>
            <person name="Labadie K."/>
            <person name="Alberti A."/>
            <person name="Charles M."/>
            <person name="Arnaud D."/>
            <person name="Guo H."/>
            <person name="Daviaud C."/>
            <person name="Alamery S."/>
            <person name="Jabbari K."/>
            <person name="Zhao M."/>
            <person name="Edger P.P."/>
            <person name="Chelaifa H."/>
            <person name="Tack D."/>
            <person name="Lassalle G."/>
            <person name="Mestiri I."/>
            <person name="Schnel N."/>
            <person name="Le Paslier M.C."/>
            <person name="Fan G."/>
            <person name="Renault V."/>
            <person name="Bayer P.E."/>
            <person name="Golicz A.A."/>
            <person name="Manoli S."/>
            <person name="Lee T.H."/>
            <person name="Thi V.H."/>
            <person name="Chalabi S."/>
            <person name="Hu Q."/>
            <person name="Fan C."/>
            <person name="Tollenaere R."/>
            <person name="Lu Y."/>
            <person name="Battail C."/>
            <person name="Shen J."/>
            <person name="Sidebottom C.H."/>
            <person name="Wang X."/>
            <person name="Canaguier A."/>
            <person name="Chauveau A."/>
            <person name="Berard A."/>
            <person name="Deniot G."/>
            <person name="Guan M."/>
            <person name="Liu Z."/>
            <person name="Sun F."/>
            <person name="Lim Y.P."/>
            <person name="Lyons E."/>
            <person name="Town C.D."/>
            <person name="Bancroft I."/>
            <person name="Wang X."/>
            <person name="Meng J."/>
            <person name="Ma J."/>
            <person name="Pires J.C."/>
            <person name="King G.J."/>
            <person name="Brunel D."/>
            <person name="Delourme R."/>
            <person name="Renard M."/>
            <person name="Aury J.M."/>
            <person name="Adams K.L."/>
            <person name="Batley J."/>
            <person name="Snowdon R.J."/>
            <person name="Tost J."/>
            <person name="Edwards D."/>
            <person name="Zhou Y."/>
            <person name="Hua W."/>
            <person name="Sharpe A.G."/>
            <person name="Paterson A.H."/>
            <person name="Guan C."/>
            <person name="Wincker P."/>
        </authorList>
    </citation>
    <scope>NUCLEOTIDE SEQUENCE [LARGE SCALE GENOMIC DNA]</scope>
    <source>
        <strain evidence="3">cv. Darmor-bzh</strain>
    </source>
</reference>
<gene>
    <name evidence="2" type="primary">BnaA07g36180D</name>
    <name evidence="1" type="ORF">DARMORV10_A07P02320.1</name>
    <name evidence="2" type="ORF">GSBRNA2T00044260001</name>
</gene>
<proteinExistence type="predicted"/>
<reference evidence="2" key="2">
    <citation type="submission" date="2014-06" db="EMBL/GenBank/DDBJ databases">
        <authorList>
            <person name="Genoscope - CEA"/>
        </authorList>
    </citation>
    <scope>NUCLEOTIDE SEQUENCE</scope>
</reference>
<evidence type="ECO:0000313" key="1">
    <source>
        <dbReference type="EMBL" id="CAF2157083.1"/>
    </source>
</evidence>
<dbReference type="EMBL" id="HG994361">
    <property type="protein sequence ID" value="CAF2157083.1"/>
    <property type="molecule type" value="Genomic_DNA"/>
</dbReference>
<sequence length="65" mass="7471">MCNQRIRQLQYKRLKSVFAYMDANTDGPEELKKSFNTLGEKLSAEEEAETAVKLFGCRILRSLLS</sequence>
<organism evidence="2 3">
    <name type="scientific">Brassica napus</name>
    <name type="common">Rape</name>
    <dbReference type="NCBI Taxonomy" id="3708"/>
    <lineage>
        <taxon>Eukaryota</taxon>
        <taxon>Viridiplantae</taxon>
        <taxon>Streptophyta</taxon>
        <taxon>Embryophyta</taxon>
        <taxon>Tracheophyta</taxon>
        <taxon>Spermatophyta</taxon>
        <taxon>Magnoliopsida</taxon>
        <taxon>eudicotyledons</taxon>
        <taxon>Gunneridae</taxon>
        <taxon>Pentapetalae</taxon>
        <taxon>rosids</taxon>
        <taxon>malvids</taxon>
        <taxon>Brassicales</taxon>
        <taxon>Brassicaceae</taxon>
        <taxon>Brassiceae</taxon>
        <taxon>Brassica</taxon>
    </lineage>
</organism>
<dbReference type="STRING" id="3708.A0A078JIE0"/>
<dbReference type="PaxDb" id="3708-A0A078JIE0"/>
<dbReference type="EMBL" id="LK034673">
    <property type="protein sequence ID" value="CDY65152.1"/>
    <property type="molecule type" value="Genomic_DNA"/>
</dbReference>
<dbReference type="AlphaFoldDB" id="A0A078JIE0"/>
<evidence type="ECO:0000313" key="3">
    <source>
        <dbReference type="Proteomes" id="UP000028999"/>
    </source>
</evidence>